<feature type="transmembrane region" description="Helical" evidence="1">
    <location>
        <begin position="84"/>
        <end position="102"/>
    </location>
</feature>
<evidence type="ECO:0000313" key="3">
    <source>
        <dbReference type="Proteomes" id="UP000182498"/>
    </source>
</evidence>
<feature type="transmembrane region" description="Helical" evidence="1">
    <location>
        <begin position="247"/>
        <end position="267"/>
    </location>
</feature>
<feature type="transmembrane region" description="Helical" evidence="1">
    <location>
        <begin position="358"/>
        <end position="379"/>
    </location>
</feature>
<sequence length="529" mass="57526">MTTAKDVFVKDRTRKDGWQYSKVRSLIVFRLSQYCTAFNIGVRPETLLALSPIVPILAISLSVFFGILVFEISLTLLGSHPVELSNSIVAISCAIFGTVLSYKMMSSEKASDVRRDPNREIFYALGISALHVWFVARLVPAIVLFLCALSFSLGAIFRSSSVHFFNVSYAVVCSLSCVVVPLTISVVRSSQTYEIVRTRFRFIRIVTLSVLFLFIVMISLVLVSSAIGKVPASAAHEMISVVGSTETTVMVSLVALAAVALGIYFSLHRAKYVEFDRAISSSPYRRKYKSDLYGKFYGMSRFLAVIPANALRELEITRRSADLFTSVGMSLFFASLMSSRIPEVRDFLINATPSSVPMAFGIPCVVGWFIASECGNYVGPRSRSTLFLTVHEFGVSKIRIAASYIFGVLVFALPAGLASALVPFALEFSLSGNASLAYYLIEGLSLFGVGVSVSVLCEAIVDASSNADGSKKVDISEPVLGIIIISSLTFALSNATEGLRLALSLLVGVSMYFVSAWAVCSRALRSEIR</sequence>
<dbReference type="EMBL" id="FAUH01000034">
    <property type="protein sequence ID" value="CUU67556.1"/>
    <property type="molecule type" value="Genomic_DNA"/>
</dbReference>
<feature type="transmembrane region" description="Helical" evidence="1">
    <location>
        <begin position="501"/>
        <end position="520"/>
    </location>
</feature>
<dbReference type="Proteomes" id="UP000182498">
    <property type="component" value="Unassembled WGS sequence"/>
</dbReference>
<feature type="transmembrane region" description="Helical" evidence="1">
    <location>
        <begin position="205"/>
        <end position="227"/>
    </location>
</feature>
<dbReference type="AlphaFoldDB" id="A0A0X8XWM9"/>
<keyword evidence="3" id="KW-1185">Reference proteome</keyword>
<proteinExistence type="predicted"/>
<organism evidence="2 3">
    <name type="scientific">Corynebacterium variabile</name>
    <dbReference type="NCBI Taxonomy" id="1727"/>
    <lineage>
        <taxon>Bacteria</taxon>
        <taxon>Bacillati</taxon>
        <taxon>Actinomycetota</taxon>
        <taxon>Actinomycetes</taxon>
        <taxon>Mycobacteriales</taxon>
        <taxon>Corynebacteriaceae</taxon>
        <taxon>Corynebacterium</taxon>
    </lineage>
</organism>
<keyword evidence="1" id="KW-0812">Transmembrane</keyword>
<feature type="transmembrane region" description="Helical" evidence="1">
    <location>
        <begin position="478"/>
        <end position="495"/>
    </location>
</feature>
<feature type="transmembrane region" description="Helical" evidence="1">
    <location>
        <begin position="400"/>
        <end position="424"/>
    </location>
</feature>
<evidence type="ECO:0000256" key="1">
    <source>
        <dbReference type="SAM" id="Phobius"/>
    </source>
</evidence>
<feature type="transmembrane region" description="Helical" evidence="1">
    <location>
        <begin position="47"/>
        <end position="72"/>
    </location>
</feature>
<feature type="transmembrane region" description="Helical" evidence="1">
    <location>
        <begin position="163"/>
        <end position="184"/>
    </location>
</feature>
<name>A0A0X8XWM9_9CORY</name>
<accession>A0A0X8XWM9</accession>
<gene>
    <name evidence="2" type="ORF">CVAR292_02920</name>
</gene>
<protein>
    <submittedName>
        <fullName evidence="2">Uncharacterized protein</fullName>
    </submittedName>
</protein>
<evidence type="ECO:0000313" key="2">
    <source>
        <dbReference type="EMBL" id="CUU67556.1"/>
    </source>
</evidence>
<feature type="transmembrane region" description="Helical" evidence="1">
    <location>
        <begin position="436"/>
        <end position="457"/>
    </location>
</feature>
<feature type="transmembrane region" description="Helical" evidence="1">
    <location>
        <begin position="122"/>
        <end position="151"/>
    </location>
</feature>
<keyword evidence="1" id="KW-0472">Membrane</keyword>
<keyword evidence="1" id="KW-1133">Transmembrane helix</keyword>
<reference evidence="3" key="1">
    <citation type="submission" date="2015-11" db="EMBL/GenBank/DDBJ databases">
        <authorList>
            <person name="Dugat-Bony E."/>
        </authorList>
    </citation>
    <scope>NUCLEOTIDE SEQUENCE [LARGE SCALE GENOMIC DNA]</scope>
    <source>
        <strain evidence="3">Mu292</strain>
    </source>
</reference>
<feature type="transmembrane region" description="Helical" evidence="1">
    <location>
        <begin position="321"/>
        <end position="338"/>
    </location>
</feature>